<feature type="region of interest" description="Disordered" evidence="1">
    <location>
        <begin position="177"/>
        <end position="205"/>
    </location>
</feature>
<protein>
    <submittedName>
        <fullName evidence="2">Uncharacterized protein</fullName>
    </submittedName>
</protein>
<dbReference type="EMBL" id="MN740567">
    <property type="protein sequence ID" value="QHU34105.1"/>
    <property type="molecule type" value="Genomic_DNA"/>
</dbReference>
<reference evidence="2" key="1">
    <citation type="journal article" date="2020" name="Nature">
        <title>Giant virus diversity and host interactions through global metagenomics.</title>
        <authorList>
            <person name="Schulz F."/>
            <person name="Roux S."/>
            <person name="Paez-Espino D."/>
            <person name="Jungbluth S."/>
            <person name="Walsh D.A."/>
            <person name="Denef V.J."/>
            <person name="McMahon K.D."/>
            <person name="Konstantinidis K.T."/>
            <person name="Eloe-Fadrosh E.A."/>
            <person name="Kyrpides N.C."/>
            <person name="Woyke T."/>
        </authorList>
    </citation>
    <scope>NUCLEOTIDE SEQUENCE</scope>
    <source>
        <strain evidence="2">GVMAG-S-1016713-123</strain>
    </source>
</reference>
<dbReference type="AlphaFoldDB" id="A0A6C0LVQ3"/>
<feature type="region of interest" description="Disordered" evidence="1">
    <location>
        <begin position="1"/>
        <end position="23"/>
    </location>
</feature>
<evidence type="ECO:0000256" key="1">
    <source>
        <dbReference type="SAM" id="MobiDB-lite"/>
    </source>
</evidence>
<feature type="compositionally biased region" description="Basic residues" evidence="1">
    <location>
        <begin position="415"/>
        <end position="425"/>
    </location>
</feature>
<feature type="region of interest" description="Disordered" evidence="1">
    <location>
        <begin position="395"/>
        <end position="425"/>
    </location>
</feature>
<organism evidence="2">
    <name type="scientific">viral metagenome</name>
    <dbReference type="NCBI Taxonomy" id="1070528"/>
    <lineage>
        <taxon>unclassified sequences</taxon>
        <taxon>metagenomes</taxon>
        <taxon>organismal metagenomes</taxon>
    </lineage>
</organism>
<name>A0A6C0LVQ3_9ZZZZ</name>
<proteinExistence type="predicted"/>
<evidence type="ECO:0000313" key="2">
    <source>
        <dbReference type="EMBL" id="QHU34105.1"/>
    </source>
</evidence>
<accession>A0A6C0LVQ3</accession>
<sequence length="425" mass="48186">MSTEPDCEQPNLSQNDQESLDNDPVPVPAEFVKVVEDLCKDISVSFPETSDKIATFYGENGIESQMLFDYVKKTYPERFFDILYQNNEIFEETSNINCEFLPNIDFKELWNLDDVTDNTRDTLWKYLQLLLFSSVGNITDSESFGDTAKLFEAIDQDEFKTKLEDVMSNIQNIFTEKEGFQNEDTDPEPSDGKEGVPPMPNLGEGMKGVFENMPNPEDIHSHISSMLDGKLGKLATEIAEETAGELDIDFSDATKPEDIMKKLFKSPGKLMDLVKKVGSKLDTKLKSGQIDEKELMSEASDLMRKMKDMPGMENMESMLKNMNIPGMGGGKGKGKFNMGAFENMMKQNEKRDQMKGRAEQVKVAKELAKQKAAAELKVREQNYVPMTDEEIELQFESFTTGEKAEKSMRPTQNNNKKKKKKKGKK</sequence>